<evidence type="ECO:0000256" key="1">
    <source>
        <dbReference type="SAM" id="Phobius"/>
    </source>
</evidence>
<keyword evidence="1" id="KW-1133">Transmembrane helix</keyword>
<keyword evidence="3" id="KW-0482">Metalloprotease</keyword>
<feature type="transmembrane region" description="Helical" evidence="1">
    <location>
        <begin position="125"/>
        <end position="144"/>
    </location>
</feature>
<dbReference type="PANTHER" id="PTHR36435:SF1">
    <property type="entry name" value="CAAX AMINO TERMINAL PROTEASE FAMILY PROTEIN"/>
    <property type="match status" value="1"/>
</dbReference>
<proteinExistence type="predicted"/>
<sequence length="220" mass="24837">MGENTLKISNAIIWVAAYFGIMLFYTFLNVAVWRKVFPNYSEWINIIVIMICALGFICLLKSRYEINLLSNVTLTGILLAIFCSVLFFLLLDKCLDPVFENIFPQSEQDYQETIQSLMKSPVTSLLQVCIMAPIIEEILMRGFVLGGLKNSYGVMAALFISALFFAILHFNMVQTLSALVCGIVLGLLYIKTNSIPCCIIAHCGYNLISYITMIYPYINK</sequence>
<dbReference type="InterPro" id="IPR052710">
    <property type="entry name" value="CAAX_protease"/>
</dbReference>
<feature type="transmembrane region" description="Helical" evidence="1">
    <location>
        <begin position="151"/>
        <end position="168"/>
    </location>
</feature>
<protein>
    <submittedName>
        <fullName evidence="3">CPBP family intramembrane metalloprotease</fullName>
    </submittedName>
</protein>
<dbReference type="InterPro" id="IPR003675">
    <property type="entry name" value="Rce1/LyrA-like_dom"/>
</dbReference>
<dbReference type="OrthoDB" id="4177129at2"/>
<dbReference type="GO" id="GO:0008237">
    <property type="term" value="F:metallopeptidase activity"/>
    <property type="evidence" value="ECO:0007669"/>
    <property type="project" value="UniProtKB-KW"/>
</dbReference>
<dbReference type="Pfam" id="PF02517">
    <property type="entry name" value="Rce1-like"/>
    <property type="match status" value="1"/>
</dbReference>
<evidence type="ECO:0000313" key="3">
    <source>
        <dbReference type="EMBL" id="RKI89825.1"/>
    </source>
</evidence>
<feature type="transmembrane region" description="Helical" evidence="1">
    <location>
        <begin position="174"/>
        <end position="190"/>
    </location>
</feature>
<reference evidence="3 4" key="1">
    <citation type="submission" date="2018-09" db="EMBL/GenBank/DDBJ databases">
        <title>Murine metabolic-syndrome-specific gut microbial biobank.</title>
        <authorList>
            <person name="Liu C."/>
        </authorList>
    </citation>
    <scope>NUCLEOTIDE SEQUENCE [LARGE SCALE GENOMIC DNA]</scope>
    <source>
        <strain evidence="3 4">0.1xD8-82</strain>
    </source>
</reference>
<dbReference type="PANTHER" id="PTHR36435">
    <property type="entry name" value="SLR1288 PROTEIN"/>
    <property type="match status" value="1"/>
</dbReference>
<comment type="caution">
    <text evidence="3">The sequence shown here is derived from an EMBL/GenBank/DDBJ whole genome shotgun (WGS) entry which is preliminary data.</text>
</comment>
<accession>A0A3A9ATZ5</accession>
<dbReference type="GO" id="GO:0004175">
    <property type="term" value="F:endopeptidase activity"/>
    <property type="evidence" value="ECO:0007669"/>
    <property type="project" value="UniProtKB-ARBA"/>
</dbReference>
<name>A0A3A9ATZ5_9FIRM</name>
<organism evidence="3 4">
    <name type="scientific">Parablautia intestinalis</name>
    <dbReference type="NCBI Taxonomy" id="2320100"/>
    <lineage>
        <taxon>Bacteria</taxon>
        <taxon>Bacillati</taxon>
        <taxon>Bacillota</taxon>
        <taxon>Clostridia</taxon>
        <taxon>Lachnospirales</taxon>
        <taxon>Lachnospiraceae</taxon>
        <taxon>Parablautia</taxon>
    </lineage>
</organism>
<dbReference type="AlphaFoldDB" id="A0A3A9ATZ5"/>
<feature type="transmembrane region" description="Helical" evidence="1">
    <location>
        <begin position="197"/>
        <end position="218"/>
    </location>
</feature>
<keyword evidence="3" id="KW-0378">Hydrolase</keyword>
<keyword evidence="1" id="KW-0812">Transmembrane</keyword>
<keyword evidence="4" id="KW-1185">Reference proteome</keyword>
<keyword evidence="1" id="KW-0472">Membrane</keyword>
<gene>
    <name evidence="3" type="ORF">D7V94_16395</name>
</gene>
<keyword evidence="3" id="KW-0645">Protease</keyword>
<dbReference type="RefSeq" id="WP_120471415.1">
    <property type="nucleotide sequence ID" value="NZ_RAYQ01000019.1"/>
</dbReference>
<feature type="domain" description="CAAX prenyl protease 2/Lysostaphin resistance protein A-like" evidence="2">
    <location>
        <begin position="121"/>
        <end position="208"/>
    </location>
</feature>
<feature type="transmembrane region" description="Helical" evidence="1">
    <location>
        <begin position="12"/>
        <end position="31"/>
    </location>
</feature>
<dbReference type="GO" id="GO:0080120">
    <property type="term" value="P:CAAX-box protein maturation"/>
    <property type="evidence" value="ECO:0007669"/>
    <property type="project" value="UniProtKB-ARBA"/>
</dbReference>
<dbReference type="GO" id="GO:0006508">
    <property type="term" value="P:proteolysis"/>
    <property type="evidence" value="ECO:0007669"/>
    <property type="project" value="UniProtKB-KW"/>
</dbReference>
<dbReference type="Proteomes" id="UP000280696">
    <property type="component" value="Unassembled WGS sequence"/>
</dbReference>
<evidence type="ECO:0000313" key="4">
    <source>
        <dbReference type="Proteomes" id="UP000280696"/>
    </source>
</evidence>
<feature type="transmembrane region" description="Helical" evidence="1">
    <location>
        <begin position="43"/>
        <end position="60"/>
    </location>
</feature>
<feature type="transmembrane region" description="Helical" evidence="1">
    <location>
        <begin position="72"/>
        <end position="91"/>
    </location>
</feature>
<evidence type="ECO:0000259" key="2">
    <source>
        <dbReference type="Pfam" id="PF02517"/>
    </source>
</evidence>
<dbReference type="EMBL" id="RAYQ01000019">
    <property type="protein sequence ID" value="RKI89825.1"/>
    <property type="molecule type" value="Genomic_DNA"/>
</dbReference>